<dbReference type="GO" id="GO:0004784">
    <property type="term" value="F:superoxide dismutase activity"/>
    <property type="evidence" value="ECO:0007669"/>
    <property type="project" value="UniProtKB-EC"/>
</dbReference>
<evidence type="ECO:0000256" key="7">
    <source>
        <dbReference type="PIRSR" id="PIRSR000349-1"/>
    </source>
</evidence>
<protein>
    <recommendedName>
        <fullName evidence="2 8">Superoxide dismutase</fullName>
        <ecNumber evidence="2 8">1.15.1.1</ecNumber>
    </recommendedName>
</protein>
<evidence type="ECO:0000256" key="5">
    <source>
        <dbReference type="ARBA" id="ARBA00023002"/>
    </source>
</evidence>
<dbReference type="Pfam" id="PF02777">
    <property type="entry name" value="Sod_Fe_C"/>
    <property type="match status" value="1"/>
</dbReference>
<dbReference type="Gene3D" id="1.10.287.990">
    <property type="entry name" value="Fe,Mn superoxide dismutase (SOD) domain"/>
    <property type="match status" value="1"/>
</dbReference>
<comment type="function">
    <text evidence="8">Destroys radicals which are normally produced within the cells and which are toxic to biological systems.</text>
</comment>
<feature type="binding site" evidence="7">
    <location>
        <position position="221"/>
    </location>
    <ligand>
        <name>Mn(2+)</name>
        <dbReference type="ChEBI" id="CHEBI:29035"/>
    </ligand>
</feature>
<dbReference type="SUPFAM" id="SSF46609">
    <property type="entry name" value="Fe,Mn superoxide dismutase (SOD), N-terminal domain"/>
    <property type="match status" value="1"/>
</dbReference>
<comment type="similarity">
    <text evidence="1 8">Belongs to the iron/manganese superoxide dismutase family.</text>
</comment>
<accession>A0A1R1PW32</accession>
<comment type="caution">
    <text evidence="11">The sequence shown here is derived from an EMBL/GenBank/DDBJ whole genome shotgun (WGS) entry which is preliminary data.</text>
</comment>
<feature type="domain" description="Manganese/iron superoxide dismutase N-terminal" evidence="9">
    <location>
        <begin position="27"/>
        <end position="133"/>
    </location>
</feature>
<evidence type="ECO:0000259" key="9">
    <source>
        <dbReference type="Pfam" id="PF00081"/>
    </source>
</evidence>
<dbReference type="PANTHER" id="PTHR11404">
    <property type="entry name" value="SUPEROXIDE DISMUTASE 2"/>
    <property type="match status" value="1"/>
</dbReference>
<comment type="catalytic activity">
    <reaction evidence="6 8">
        <text>2 superoxide + 2 H(+) = H2O2 + O2</text>
        <dbReference type="Rhea" id="RHEA:20696"/>
        <dbReference type="ChEBI" id="CHEBI:15378"/>
        <dbReference type="ChEBI" id="CHEBI:15379"/>
        <dbReference type="ChEBI" id="CHEBI:16240"/>
        <dbReference type="ChEBI" id="CHEBI:18421"/>
        <dbReference type="EC" id="1.15.1.1"/>
    </reaction>
</comment>
<keyword evidence="3 7" id="KW-0479">Metal-binding</keyword>
<dbReference type="PIRSF" id="PIRSF000349">
    <property type="entry name" value="SODismutase"/>
    <property type="match status" value="1"/>
</dbReference>
<dbReference type="EMBL" id="LSSK01000105">
    <property type="protein sequence ID" value="OMH85180.1"/>
    <property type="molecule type" value="Genomic_DNA"/>
</dbReference>
<dbReference type="InterPro" id="IPR019833">
    <property type="entry name" value="Mn/Fe_SOD_BS"/>
</dbReference>
<dbReference type="InterPro" id="IPR050265">
    <property type="entry name" value="Fe/Mn_Superoxide_Dismutase"/>
</dbReference>
<dbReference type="GO" id="GO:0005739">
    <property type="term" value="C:mitochondrion"/>
    <property type="evidence" value="ECO:0007669"/>
    <property type="project" value="TreeGrafter"/>
</dbReference>
<evidence type="ECO:0000259" key="10">
    <source>
        <dbReference type="Pfam" id="PF02777"/>
    </source>
</evidence>
<organism evidence="11 12">
    <name type="scientific">Zancudomyces culisetae</name>
    <name type="common">Gut fungus</name>
    <name type="synonym">Smittium culisetae</name>
    <dbReference type="NCBI Taxonomy" id="1213189"/>
    <lineage>
        <taxon>Eukaryota</taxon>
        <taxon>Fungi</taxon>
        <taxon>Fungi incertae sedis</taxon>
        <taxon>Zoopagomycota</taxon>
        <taxon>Kickxellomycotina</taxon>
        <taxon>Harpellomycetes</taxon>
        <taxon>Harpellales</taxon>
        <taxon>Legeriomycetaceae</taxon>
        <taxon>Zancudomyces</taxon>
    </lineage>
</organism>
<dbReference type="InterPro" id="IPR036324">
    <property type="entry name" value="Mn/Fe_SOD_N_sf"/>
</dbReference>
<dbReference type="Gene3D" id="3.55.40.20">
    <property type="entry name" value="Iron/manganese superoxide dismutase, C-terminal domain"/>
    <property type="match status" value="1"/>
</dbReference>
<dbReference type="OrthoDB" id="239262at2759"/>
<feature type="binding site" evidence="7">
    <location>
        <position position="52"/>
    </location>
    <ligand>
        <name>Mn(2+)</name>
        <dbReference type="ChEBI" id="CHEBI:29035"/>
    </ligand>
</feature>
<evidence type="ECO:0000256" key="2">
    <source>
        <dbReference type="ARBA" id="ARBA00012682"/>
    </source>
</evidence>
<dbReference type="PROSITE" id="PS00088">
    <property type="entry name" value="SOD_MN"/>
    <property type="match status" value="1"/>
</dbReference>
<evidence type="ECO:0000313" key="12">
    <source>
        <dbReference type="Proteomes" id="UP000188320"/>
    </source>
</evidence>
<evidence type="ECO:0000256" key="8">
    <source>
        <dbReference type="RuleBase" id="RU000414"/>
    </source>
</evidence>
<gene>
    <name evidence="11" type="ORF">AX774_g1281</name>
</gene>
<feature type="binding site" evidence="7">
    <location>
        <position position="217"/>
    </location>
    <ligand>
        <name>Mn(2+)</name>
        <dbReference type="ChEBI" id="CHEBI:29035"/>
    </ligand>
</feature>
<dbReference type="PANTHER" id="PTHR11404:SF6">
    <property type="entry name" value="SUPEROXIDE DISMUTASE [MN], MITOCHONDRIAL"/>
    <property type="match status" value="1"/>
</dbReference>
<keyword evidence="4" id="KW-0049">Antioxidant</keyword>
<evidence type="ECO:0000313" key="11">
    <source>
        <dbReference type="EMBL" id="OMH85180.1"/>
    </source>
</evidence>
<dbReference type="InterPro" id="IPR001189">
    <property type="entry name" value="Mn/Fe_SOD"/>
</dbReference>
<evidence type="ECO:0000256" key="6">
    <source>
        <dbReference type="ARBA" id="ARBA00049204"/>
    </source>
</evidence>
<dbReference type="InterPro" id="IPR019832">
    <property type="entry name" value="Mn/Fe_SOD_C"/>
</dbReference>
<dbReference type="InterPro" id="IPR019831">
    <property type="entry name" value="Mn/Fe_SOD_N"/>
</dbReference>
<evidence type="ECO:0000256" key="3">
    <source>
        <dbReference type="ARBA" id="ARBA00022723"/>
    </source>
</evidence>
<dbReference type="GO" id="GO:0030145">
    <property type="term" value="F:manganese ion binding"/>
    <property type="evidence" value="ECO:0007669"/>
    <property type="project" value="TreeGrafter"/>
</dbReference>
<dbReference type="AlphaFoldDB" id="A0A1R1PW32"/>
<evidence type="ECO:0000256" key="4">
    <source>
        <dbReference type="ARBA" id="ARBA00022862"/>
    </source>
</evidence>
<feature type="domain" description="Manganese/iron superoxide dismutase C-terminal" evidence="10">
    <location>
        <begin position="149"/>
        <end position="249"/>
    </location>
</feature>
<feature type="binding site" evidence="7">
    <location>
        <position position="126"/>
    </location>
    <ligand>
        <name>Mn(2+)</name>
        <dbReference type="ChEBI" id="CHEBI:29035"/>
    </ligand>
</feature>
<dbReference type="Pfam" id="PF00081">
    <property type="entry name" value="Sod_Fe_N"/>
    <property type="match status" value="1"/>
</dbReference>
<dbReference type="InterPro" id="IPR036314">
    <property type="entry name" value="SOD_C_sf"/>
</dbReference>
<sequence length="257" mass="28589">MIGKSALRTLVNNGAKIGVRFGGARFKHTLPELAYGYDELEPVLSKKLMMLHHDKHHRAYVTNLNNSIEQMKTLLDSSAALTGKQEGVSGDKNKLESLRNEILANDKKLAELQRIVGFNAGGHINHSLMWDTIKPTKNGGGDEGNEISASLSKQISRDFGGIDNLKKLLVGKSMGLMGSGWGWLVFDYNNKSLGVMTTANQDTVGAAGNYEALFGIDAWEHAYYVDYNNVKLDFYQNIWKIVNWKKISETYEKAMSK</sequence>
<proteinExistence type="inferred from homology"/>
<name>A0A1R1PW32_ZANCU</name>
<evidence type="ECO:0000256" key="1">
    <source>
        <dbReference type="ARBA" id="ARBA00008714"/>
    </source>
</evidence>
<dbReference type="SUPFAM" id="SSF54719">
    <property type="entry name" value="Fe,Mn superoxide dismutase (SOD), C-terminal domain"/>
    <property type="match status" value="1"/>
</dbReference>
<dbReference type="Proteomes" id="UP000188320">
    <property type="component" value="Unassembled WGS sequence"/>
</dbReference>
<keyword evidence="12" id="KW-1185">Reference proteome</keyword>
<reference evidence="12" key="1">
    <citation type="submission" date="2017-01" db="EMBL/GenBank/DDBJ databases">
        <authorList>
            <person name="Wang Y."/>
            <person name="White M."/>
            <person name="Kvist S."/>
            <person name="Moncalvo J.-M."/>
        </authorList>
    </citation>
    <scope>NUCLEOTIDE SEQUENCE [LARGE SCALE GENOMIC DNA]</scope>
    <source>
        <strain evidence="12">COL-18-3</strain>
    </source>
</reference>
<dbReference type="PRINTS" id="PR01703">
    <property type="entry name" value="MNSODISMTASE"/>
</dbReference>
<dbReference type="EC" id="1.15.1.1" evidence="2 8"/>
<keyword evidence="5 8" id="KW-0560">Oxidoreductase</keyword>